<gene>
    <name evidence="1" type="ORF">RDWZM_006644</name>
</gene>
<organism evidence="1 2">
    <name type="scientific">Blomia tropicalis</name>
    <name type="common">Mite</name>
    <dbReference type="NCBI Taxonomy" id="40697"/>
    <lineage>
        <taxon>Eukaryota</taxon>
        <taxon>Metazoa</taxon>
        <taxon>Ecdysozoa</taxon>
        <taxon>Arthropoda</taxon>
        <taxon>Chelicerata</taxon>
        <taxon>Arachnida</taxon>
        <taxon>Acari</taxon>
        <taxon>Acariformes</taxon>
        <taxon>Sarcoptiformes</taxon>
        <taxon>Astigmata</taxon>
        <taxon>Glycyphagoidea</taxon>
        <taxon>Echimyopodidae</taxon>
        <taxon>Blomia</taxon>
    </lineage>
</organism>
<comment type="caution">
    <text evidence="1">The sequence shown here is derived from an EMBL/GenBank/DDBJ whole genome shotgun (WGS) entry which is preliminary data.</text>
</comment>
<evidence type="ECO:0000313" key="2">
    <source>
        <dbReference type="Proteomes" id="UP001142055"/>
    </source>
</evidence>
<reference evidence="1" key="1">
    <citation type="submission" date="2022-12" db="EMBL/GenBank/DDBJ databases">
        <title>Genome assemblies of Blomia tropicalis.</title>
        <authorList>
            <person name="Cui Y."/>
        </authorList>
    </citation>
    <scope>NUCLEOTIDE SEQUENCE</scope>
    <source>
        <tissue evidence="1">Adult mites</tissue>
    </source>
</reference>
<proteinExistence type="predicted"/>
<dbReference type="OMA" id="NQNMATG"/>
<keyword evidence="2" id="KW-1185">Reference proteome</keyword>
<accession>A0A9Q0MAU7</accession>
<dbReference type="AlphaFoldDB" id="A0A9Q0MAU7"/>
<sequence>MTLSMTLRWPTSVKGNNMSVTQSFDSYNAAPNTATTAASNAEYDLKDAQLDEASASADGNFGPGGILSGGIGNLTQQAQNVAKQGADAVVNAGKGIVEMGGSLFSGLKRGFSKTSETGGE</sequence>
<evidence type="ECO:0000313" key="1">
    <source>
        <dbReference type="EMBL" id="KAJ6220832.1"/>
    </source>
</evidence>
<dbReference type="EMBL" id="JAPWDV010000002">
    <property type="protein sequence ID" value="KAJ6220832.1"/>
    <property type="molecule type" value="Genomic_DNA"/>
</dbReference>
<protein>
    <submittedName>
        <fullName evidence="1">Uncharacterized protein</fullName>
    </submittedName>
</protein>
<name>A0A9Q0MAU7_BLOTA</name>
<dbReference type="Proteomes" id="UP001142055">
    <property type="component" value="Chromosome 2"/>
</dbReference>